<dbReference type="InterPro" id="IPR052518">
    <property type="entry name" value="CHR_Transporter"/>
</dbReference>
<protein>
    <submittedName>
        <fullName evidence="8">Chromate transporter</fullName>
    </submittedName>
</protein>
<organism evidence="8 9">
    <name type="scientific">Paenibacillus filicis</name>
    <dbReference type="NCBI Taxonomy" id="669464"/>
    <lineage>
        <taxon>Bacteria</taxon>
        <taxon>Bacillati</taxon>
        <taxon>Bacillota</taxon>
        <taxon>Bacilli</taxon>
        <taxon>Bacillales</taxon>
        <taxon>Paenibacillaceae</taxon>
        <taxon>Paenibacillus</taxon>
    </lineage>
</organism>
<gene>
    <name evidence="8" type="ORF">WMW72_16765</name>
</gene>
<feature type="transmembrane region" description="Helical" evidence="7">
    <location>
        <begin position="85"/>
        <end position="107"/>
    </location>
</feature>
<comment type="subcellular location">
    <subcellularLocation>
        <location evidence="1">Cell membrane</location>
        <topology evidence="1">Multi-pass membrane protein</topology>
    </subcellularLocation>
</comment>
<keyword evidence="5 7" id="KW-1133">Transmembrane helix</keyword>
<dbReference type="PANTHER" id="PTHR43663">
    <property type="entry name" value="CHROMATE TRANSPORT PROTEIN-RELATED"/>
    <property type="match status" value="1"/>
</dbReference>
<comment type="caution">
    <text evidence="8">The sequence shown here is derived from an EMBL/GenBank/DDBJ whole genome shotgun (WGS) entry which is preliminary data.</text>
</comment>
<feature type="transmembrane region" description="Helical" evidence="7">
    <location>
        <begin position="12"/>
        <end position="34"/>
    </location>
</feature>
<keyword evidence="3" id="KW-1003">Cell membrane</keyword>
<dbReference type="EMBL" id="JBBPCC010000010">
    <property type="protein sequence ID" value="MEK8129560.1"/>
    <property type="molecule type" value="Genomic_DNA"/>
</dbReference>
<comment type="similarity">
    <text evidence="2">Belongs to the chromate ion transporter (CHR) (TC 2.A.51) family.</text>
</comment>
<dbReference type="RefSeq" id="WP_341416669.1">
    <property type="nucleotide sequence ID" value="NZ_JBBPCC010000010.1"/>
</dbReference>
<evidence type="ECO:0000256" key="7">
    <source>
        <dbReference type="SAM" id="Phobius"/>
    </source>
</evidence>
<sequence length="213" mass="22419">MKAYNWRLLGELFVTFLKVGPVTFGGGYAMIPVIEAEVVSKKRWIPEHEMSDVLSVAGSAPGGIGVNAAAFVGHRMAGLPGAASAVLGITLPTFVLAVTLSLIYAQVGHLPKVVSALQGIHAAIFGLIIVAAYRMGRQAVFDKTTFASAVCTLVLLLSAPVHPLFIIMAGLWLGIVIVLIKKKLGLVVQLQGKPADATGAKHKYADYFIADGI</sequence>
<evidence type="ECO:0000256" key="3">
    <source>
        <dbReference type="ARBA" id="ARBA00022475"/>
    </source>
</evidence>
<reference evidence="8 9" key="1">
    <citation type="submission" date="2024-04" db="EMBL/GenBank/DDBJ databases">
        <title>draft genome sequnece of Paenibacillus filicis.</title>
        <authorList>
            <person name="Kim D.-U."/>
        </authorList>
    </citation>
    <scope>NUCLEOTIDE SEQUENCE [LARGE SCALE GENOMIC DNA]</scope>
    <source>
        <strain evidence="8 9">KACC14197</strain>
    </source>
</reference>
<dbReference type="PANTHER" id="PTHR43663:SF1">
    <property type="entry name" value="CHROMATE TRANSPORTER"/>
    <property type="match status" value="1"/>
</dbReference>
<evidence type="ECO:0000313" key="9">
    <source>
        <dbReference type="Proteomes" id="UP001469365"/>
    </source>
</evidence>
<keyword evidence="6 7" id="KW-0472">Membrane</keyword>
<evidence type="ECO:0000256" key="5">
    <source>
        <dbReference type="ARBA" id="ARBA00022989"/>
    </source>
</evidence>
<keyword evidence="4 7" id="KW-0812">Transmembrane</keyword>
<dbReference type="Proteomes" id="UP001469365">
    <property type="component" value="Unassembled WGS sequence"/>
</dbReference>
<evidence type="ECO:0000313" key="8">
    <source>
        <dbReference type="EMBL" id="MEK8129560.1"/>
    </source>
</evidence>
<dbReference type="InterPro" id="IPR003370">
    <property type="entry name" value="Chromate_transpt"/>
</dbReference>
<evidence type="ECO:0000256" key="4">
    <source>
        <dbReference type="ARBA" id="ARBA00022692"/>
    </source>
</evidence>
<keyword evidence="9" id="KW-1185">Reference proteome</keyword>
<feature type="transmembrane region" description="Helical" evidence="7">
    <location>
        <begin position="54"/>
        <end position="73"/>
    </location>
</feature>
<accession>A0ABU9DL33</accession>
<feature type="transmembrane region" description="Helical" evidence="7">
    <location>
        <begin position="113"/>
        <end position="133"/>
    </location>
</feature>
<dbReference type="Pfam" id="PF02417">
    <property type="entry name" value="Chromate_transp"/>
    <property type="match status" value="1"/>
</dbReference>
<proteinExistence type="inferred from homology"/>
<name>A0ABU9DL33_9BACL</name>
<evidence type="ECO:0000256" key="1">
    <source>
        <dbReference type="ARBA" id="ARBA00004651"/>
    </source>
</evidence>
<feature type="transmembrane region" description="Helical" evidence="7">
    <location>
        <begin position="163"/>
        <end position="180"/>
    </location>
</feature>
<evidence type="ECO:0000256" key="2">
    <source>
        <dbReference type="ARBA" id="ARBA00005262"/>
    </source>
</evidence>
<evidence type="ECO:0000256" key="6">
    <source>
        <dbReference type="ARBA" id="ARBA00023136"/>
    </source>
</evidence>